<sequence length="222" mass="24616">MKVIGILSSPRGKNSSTRKLVESAMKGAQEAGAETEMIDITKLNIEYCLGCATCHRKGECAQTDDFQEVMDKIMAAEGLVLSSPNYIDNVTGQMKVFMDRMVDAVHLQLLEGKYGFALCTTGGGNEDIVLDYLNEFLIKCGATAIGAAGAAVGKDPASINVASEKAYELGKDLVEAIKEKRRYPEQEKIHNLFKESFWYTVSANRERWASNYEHWVQKGWSR</sequence>
<dbReference type="AlphaFoldDB" id="A0AAP2W7K8"/>
<gene>
    <name evidence="7" type="ORF">CUJ83_09785</name>
</gene>
<keyword evidence="4" id="KW-0288">FMN</keyword>
<evidence type="ECO:0000256" key="2">
    <source>
        <dbReference type="ARBA" id="ARBA00001966"/>
    </source>
</evidence>
<dbReference type="Pfam" id="PF03358">
    <property type="entry name" value="FMN_red"/>
    <property type="match status" value="1"/>
</dbReference>
<evidence type="ECO:0000313" key="7">
    <source>
        <dbReference type="EMBL" id="MCD1295289.1"/>
    </source>
</evidence>
<evidence type="ECO:0000256" key="1">
    <source>
        <dbReference type="ARBA" id="ARBA00001917"/>
    </source>
</evidence>
<dbReference type="InterPro" id="IPR051796">
    <property type="entry name" value="ISF_SsuE-like"/>
</dbReference>
<evidence type="ECO:0000256" key="3">
    <source>
        <dbReference type="ARBA" id="ARBA00022630"/>
    </source>
</evidence>
<evidence type="ECO:0000256" key="4">
    <source>
        <dbReference type="ARBA" id="ARBA00022643"/>
    </source>
</evidence>
<proteinExistence type="inferred from homology"/>
<evidence type="ECO:0000259" key="6">
    <source>
        <dbReference type="Pfam" id="PF03358"/>
    </source>
</evidence>
<feature type="domain" description="NADPH-dependent FMN reductase-like" evidence="6">
    <location>
        <begin position="1"/>
        <end position="154"/>
    </location>
</feature>
<comment type="cofactor">
    <cofactor evidence="2">
        <name>[4Fe-4S] cluster</name>
        <dbReference type="ChEBI" id="CHEBI:49883"/>
    </cofactor>
</comment>
<comment type="similarity">
    <text evidence="5">Belongs to the SsuE family. Isf subfamily.</text>
</comment>
<accession>A0AAP2W7K8</accession>
<keyword evidence="8" id="KW-1185">Reference proteome</keyword>
<protein>
    <submittedName>
        <fullName evidence="7">Iron-sulfur protein</fullName>
    </submittedName>
</protein>
<comment type="caution">
    <text evidence="7">The sequence shown here is derived from an EMBL/GenBank/DDBJ whole genome shotgun (WGS) entry which is preliminary data.</text>
</comment>
<name>A0AAP2W7K8_9EURY</name>
<dbReference type="PANTHER" id="PTHR43278:SF1">
    <property type="entry name" value="IRON-SULFUR FLAVOPROTEIN MJ1083"/>
    <property type="match status" value="1"/>
</dbReference>
<evidence type="ECO:0000313" key="8">
    <source>
        <dbReference type="Proteomes" id="UP001320159"/>
    </source>
</evidence>
<comment type="cofactor">
    <cofactor evidence="1">
        <name>FMN</name>
        <dbReference type="ChEBI" id="CHEBI:58210"/>
    </cofactor>
</comment>
<dbReference type="InterPro" id="IPR005025">
    <property type="entry name" value="FMN_Rdtase-like_dom"/>
</dbReference>
<organism evidence="7 8">
    <name type="scientific">Methanooceanicella nereidis</name>
    <dbReference type="NCBI Taxonomy" id="2052831"/>
    <lineage>
        <taxon>Archaea</taxon>
        <taxon>Methanobacteriati</taxon>
        <taxon>Methanobacteriota</taxon>
        <taxon>Stenosarchaea group</taxon>
        <taxon>Methanomicrobia</taxon>
        <taxon>Methanocellales</taxon>
        <taxon>Methanocellaceae</taxon>
        <taxon>Methanooceanicella</taxon>
    </lineage>
</organism>
<dbReference type="EMBL" id="PGCK01000007">
    <property type="protein sequence ID" value="MCD1295289.1"/>
    <property type="molecule type" value="Genomic_DNA"/>
</dbReference>
<keyword evidence="3" id="KW-0285">Flavoprotein</keyword>
<dbReference type="GO" id="GO:0016491">
    <property type="term" value="F:oxidoreductase activity"/>
    <property type="evidence" value="ECO:0007669"/>
    <property type="project" value="InterPro"/>
</dbReference>
<dbReference type="Gene3D" id="3.40.50.360">
    <property type="match status" value="1"/>
</dbReference>
<evidence type="ECO:0000256" key="5">
    <source>
        <dbReference type="ARBA" id="ARBA00038292"/>
    </source>
</evidence>
<dbReference type="Proteomes" id="UP001320159">
    <property type="component" value="Unassembled WGS sequence"/>
</dbReference>
<dbReference type="PANTHER" id="PTHR43278">
    <property type="entry name" value="NAD(P)H-DEPENDENT FMN-CONTAINING OXIDOREDUCTASE YWQN-RELATED"/>
    <property type="match status" value="1"/>
</dbReference>
<reference evidence="7 8" key="1">
    <citation type="submission" date="2017-11" db="EMBL/GenBank/DDBJ databases">
        <title>Isolation and Characterization of Family Methanocellaceae Species from Potential Methane Hydrate Area Offshore Southwestern Taiwan.</title>
        <authorList>
            <person name="Zhang W.-L."/>
            <person name="Chen W.-C."/>
            <person name="Lai M.-C."/>
            <person name="Chen S.-C."/>
        </authorList>
    </citation>
    <scope>NUCLEOTIDE SEQUENCE [LARGE SCALE GENOMIC DNA]</scope>
    <source>
        <strain evidence="7 8">CWC-04</strain>
    </source>
</reference>
<dbReference type="RefSeq" id="WP_230742141.1">
    <property type="nucleotide sequence ID" value="NZ_PGCK01000007.1"/>
</dbReference>
<dbReference type="SUPFAM" id="SSF52218">
    <property type="entry name" value="Flavoproteins"/>
    <property type="match status" value="1"/>
</dbReference>
<dbReference type="InterPro" id="IPR029039">
    <property type="entry name" value="Flavoprotein-like_sf"/>
</dbReference>